<dbReference type="InterPro" id="IPR050571">
    <property type="entry name" value="Class-IV_PLP-Dep_Aminotrnsfr"/>
</dbReference>
<evidence type="ECO:0000256" key="1">
    <source>
        <dbReference type="ARBA" id="ARBA00009320"/>
    </source>
</evidence>
<dbReference type="InterPro" id="IPR001544">
    <property type="entry name" value="Aminotrans_IV"/>
</dbReference>
<feature type="compositionally biased region" description="Basic residues" evidence="2">
    <location>
        <begin position="31"/>
        <end position="44"/>
    </location>
</feature>
<dbReference type="SUPFAM" id="SSF56752">
    <property type="entry name" value="D-aminoacid aminotransferase-like PLP-dependent enzymes"/>
    <property type="match status" value="1"/>
</dbReference>
<dbReference type="AlphaFoldDB" id="C1MWQ8"/>
<dbReference type="OrthoDB" id="25921at2759"/>
<dbReference type="PANTHER" id="PTHR42743">
    <property type="entry name" value="AMINO-ACID AMINOTRANSFERASE"/>
    <property type="match status" value="1"/>
</dbReference>
<evidence type="ECO:0000313" key="4">
    <source>
        <dbReference type="Proteomes" id="UP000001876"/>
    </source>
</evidence>
<dbReference type="Pfam" id="PF01063">
    <property type="entry name" value="Aminotran_4"/>
    <property type="match status" value="1"/>
</dbReference>
<dbReference type="EMBL" id="GG663741">
    <property type="protein sequence ID" value="EEH55622.1"/>
    <property type="molecule type" value="Genomic_DNA"/>
</dbReference>
<evidence type="ECO:0000313" key="3">
    <source>
        <dbReference type="EMBL" id="EEH55622.1"/>
    </source>
</evidence>
<organism evidence="4">
    <name type="scientific">Micromonas pusilla (strain CCMP1545)</name>
    <name type="common">Picoplanktonic green alga</name>
    <dbReference type="NCBI Taxonomy" id="564608"/>
    <lineage>
        <taxon>Eukaryota</taxon>
        <taxon>Viridiplantae</taxon>
        <taxon>Chlorophyta</taxon>
        <taxon>Mamiellophyceae</taxon>
        <taxon>Mamiellales</taxon>
        <taxon>Mamiellaceae</taxon>
        <taxon>Micromonas</taxon>
    </lineage>
</organism>
<dbReference type="Proteomes" id="UP000001876">
    <property type="component" value="Unassembled WGS sequence"/>
</dbReference>
<feature type="compositionally biased region" description="Low complexity" evidence="2">
    <location>
        <begin position="21"/>
        <end position="30"/>
    </location>
</feature>
<feature type="region of interest" description="Disordered" evidence="2">
    <location>
        <begin position="21"/>
        <end position="71"/>
    </location>
</feature>
<dbReference type="Gene3D" id="3.20.10.10">
    <property type="entry name" value="D-amino Acid Aminotransferase, subunit A, domain 2"/>
    <property type="match status" value="1"/>
</dbReference>
<accession>C1MWQ8</accession>
<reference evidence="3 4" key="1">
    <citation type="journal article" date="2009" name="Science">
        <title>Green evolution and dynamic adaptations revealed by genomes of the marine picoeukaryotes Micromonas.</title>
        <authorList>
            <person name="Worden A.Z."/>
            <person name="Lee J.H."/>
            <person name="Mock T."/>
            <person name="Rouze P."/>
            <person name="Simmons M.P."/>
            <person name="Aerts A.L."/>
            <person name="Allen A.E."/>
            <person name="Cuvelier M.L."/>
            <person name="Derelle E."/>
            <person name="Everett M.V."/>
            <person name="Foulon E."/>
            <person name="Grimwood J."/>
            <person name="Gundlach H."/>
            <person name="Henrissat B."/>
            <person name="Napoli C."/>
            <person name="McDonald S.M."/>
            <person name="Parker M.S."/>
            <person name="Rombauts S."/>
            <person name="Salamov A."/>
            <person name="Von Dassow P."/>
            <person name="Badger J.H."/>
            <person name="Coutinho P.M."/>
            <person name="Demir E."/>
            <person name="Dubchak I."/>
            <person name="Gentemann C."/>
            <person name="Eikrem W."/>
            <person name="Gready J.E."/>
            <person name="John U."/>
            <person name="Lanier W."/>
            <person name="Lindquist E.A."/>
            <person name="Lucas S."/>
            <person name="Mayer K.F."/>
            <person name="Moreau H."/>
            <person name="Not F."/>
            <person name="Otillar R."/>
            <person name="Panaud O."/>
            <person name="Pangilinan J."/>
            <person name="Paulsen I."/>
            <person name="Piegu B."/>
            <person name="Poliakov A."/>
            <person name="Robbens S."/>
            <person name="Schmutz J."/>
            <person name="Toulza E."/>
            <person name="Wyss T."/>
            <person name="Zelensky A."/>
            <person name="Zhou K."/>
            <person name="Armbrust E.V."/>
            <person name="Bhattacharya D."/>
            <person name="Goodenough U.W."/>
            <person name="Van de Peer Y."/>
            <person name="Grigoriev I.V."/>
        </authorList>
    </citation>
    <scope>NUCLEOTIDE SEQUENCE [LARGE SCALE GENOMIC DNA]</scope>
    <source>
        <strain evidence="3 4">CCMP1545</strain>
    </source>
</reference>
<keyword evidence="4" id="KW-1185">Reference proteome</keyword>
<dbReference type="GO" id="GO:0003824">
    <property type="term" value="F:catalytic activity"/>
    <property type="evidence" value="ECO:0007669"/>
    <property type="project" value="InterPro"/>
</dbReference>
<dbReference type="GeneID" id="9685407"/>
<evidence type="ECO:0000256" key="2">
    <source>
        <dbReference type="SAM" id="MobiDB-lite"/>
    </source>
</evidence>
<gene>
    <name evidence="3" type="ORF">MICPUCDRAFT_65271</name>
</gene>
<sequence>MSAPARCPLAATATGRKLERAAAAAAAAARARGRRRRRRAHPPRPRWTTAVAAASSPSPSPPSDDDDDDIPVLDAAGVHARLASRTHDAAKDTFAAFYSSWTGCITTDPAAIVLPFDDHMVHRGHGVFDTAHLENGALHLLDRHLARFKRSMAAARVPPPFGDGDGDGDDCAEKMKAIILRVAAASGVRDHGQVRYYASAGPGGFALSREECVRSVFYVVVVRKKRRAGAGEKPKRLRVVTTPIPMKPGVFATTKTTNYLPNALVVADAIDKRADVGLWVTENGFVGEGPSMNVAFLVPADDAGGGGGGDEEDETVCGEAFKTNKKWKLVSPPTSNILAGCTVARVAELVNDAKVLEHLNVAAFEFRDVGVEEGKRARETMLIGSVIHVAPVVEWDGEAVGDETTTETPIADALHAAVVRDIATNVPELTPVPYELYE</sequence>
<dbReference type="InterPro" id="IPR036038">
    <property type="entry name" value="Aminotransferase-like"/>
</dbReference>
<dbReference type="OMA" id="EWTIDND"/>
<dbReference type="InterPro" id="IPR043132">
    <property type="entry name" value="BCAT-like_C"/>
</dbReference>
<dbReference type="eggNOG" id="KOG0975">
    <property type="taxonomic scope" value="Eukaryota"/>
</dbReference>
<dbReference type="RefSeq" id="XP_003059670.1">
    <property type="nucleotide sequence ID" value="XM_003059624.1"/>
</dbReference>
<dbReference type="InterPro" id="IPR043131">
    <property type="entry name" value="BCAT-like_N"/>
</dbReference>
<protein>
    <submittedName>
        <fullName evidence="3">Predicted protein</fullName>
    </submittedName>
</protein>
<dbReference type="PANTHER" id="PTHR42743:SF22">
    <property type="entry name" value="D-AMINO-ACID TRANSAMINASE, CHLOROPLASTIC"/>
    <property type="match status" value="1"/>
</dbReference>
<dbReference type="Gene3D" id="3.30.470.10">
    <property type="match status" value="1"/>
</dbReference>
<proteinExistence type="inferred from homology"/>
<dbReference type="KEGG" id="mpp:MICPUCDRAFT_65271"/>
<dbReference type="STRING" id="564608.C1MWQ8"/>
<name>C1MWQ8_MICPC</name>
<dbReference type="GO" id="GO:0046394">
    <property type="term" value="P:carboxylic acid biosynthetic process"/>
    <property type="evidence" value="ECO:0007669"/>
    <property type="project" value="UniProtKB-ARBA"/>
</dbReference>
<comment type="similarity">
    <text evidence="1">Belongs to the class-IV pyridoxal-phosphate-dependent aminotransferase family.</text>
</comment>